<evidence type="ECO:0000256" key="5">
    <source>
        <dbReference type="ARBA" id="ARBA00023136"/>
    </source>
</evidence>
<feature type="transmembrane region" description="Helical" evidence="6">
    <location>
        <begin position="54"/>
        <end position="76"/>
    </location>
</feature>
<reference evidence="7 8" key="1">
    <citation type="submission" date="2015-07" db="EMBL/GenBank/DDBJ databases">
        <title>Emmonsia species relationships and genome sequence.</title>
        <authorList>
            <person name="Cuomo C.A."/>
            <person name="Schwartz I.S."/>
            <person name="Kenyon C."/>
            <person name="de Hoog G.S."/>
            <person name="Govender N.P."/>
            <person name="Botha A."/>
            <person name="Moreno L."/>
            <person name="de Vries M."/>
            <person name="Munoz J.F."/>
            <person name="Stielow J.B."/>
        </authorList>
    </citation>
    <scope>NUCLEOTIDE SEQUENCE [LARGE SCALE GENOMIC DNA]</scope>
    <source>
        <strain evidence="7 8">CBS 136260</strain>
    </source>
</reference>
<dbReference type="Gene3D" id="1.20.1250.20">
    <property type="entry name" value="MFS general substrate transporter like domains"/>
    <property type="match status" value="1"/>
</dbReference>
<dbReference type="OrthoDB" id="440553at2759"/>
<dbReference type="STRING" id="1658172.A0A1B7NZL4"/>
<keyword evidence="4 6" id="KW-1133">Transmembrane helix</keyword>
<comment type="caution">
    <text evidence="7">The sequence shown here is derived from an EMBL/GenBank/DDBJ whole genome shotgun (WGS) entry which is preliminary data.</text>
</comment>
<feature type="transmembrane region" description="Helical" evidence="6">
    <location>
        <begin position="293"/>
        <end position="319"/>
    </location>
</feature>
<evidence type="ECO:0000313" key="8">
    <source>
        <dbReference type="Proteomes" id="UP000091918"/>
    </source>
</evidence>
<feature type="transmembrane region" description="Helical" evidence="6">
    <location>
        <begin position="119"/>
        <end position="138"/>
    </location>
</feature>
<dbReference type="AlphaFoldDB" id="A0A1B7NZL4"/>
<dbReference type="Pfam" id="PF07690">
    <property type="entry name" value="MFS_1"/>
    <property type="match status" value="1"/>
</dbReference>
<evidence type="ECO:0000256" key="3">
    <source>
        <dbReference type="ARBA" id="ARBA00022692"/>
    </source>
</evidence>
<evidence type="ECO:0008006" key="9">
    <source>
        <dbReference type="Google" id="ProtNLM"/>
    </source>
</evidence>
<keyword evidence="2" id="KW-0813">Transport</keyword>
<evidence type="ECO:0000256" key="6">
    <source>
        <dbReference type="SAM" id="Phobius"/>
    </source>
</evidence>
<feature type="transmembrane region" description="Helical" evidence="6">
    <location>
        <begin position="331"/>
        <end position="352"/>
    </location>
</feature>
<feature type="transmembrane region" description="Helical" evidence="6">
    <location>
        <begin position="358"/>
        <end position="381"/>
    </location>
</feature>
<dbReference type="EMBL" id="LGUA01000338">
    <property type="protein sequence ID" value="OAX82215.1"/>
    <property type="molecule type" value="Genomic_DNA"/>
</dbReference>
<comment type="subcellular location">
    <subcellularLocation>
        <location evidence="1">Membrane</location>
        <topology evidence="1">Multi-pass membrane protein</topology>
    </subcellularLocation>
</comment>
<keyword evidence="5 6" id="KW-0472">Membrane</keyword>
<evidence type="ECO:0000256" key="1">
    <source>
        <dbReference type="ARBA" id="ARBA00004141"/>
    </source>
</evidence>
<feature type="transmembrane region" description="Helical" evidence="6">
    <location>
        <begin position="88"/>
        <end position="107"/>
    </location>
</feature>
<dbReference type="GO" id="GO:0005886">
    <property type="term" value="C:plasma membrane"/>
    <property type="evidence" value="ECO:0007669"/>
    <property type="project" value="TreeGrafter"/>
</dbReference>
<sequence length="404" mass="43164">MAEPHSAHAAVTPTISPYRALPPELKAFTALIVSIATTFSGLATNIYFPVIPMIAIDLSVSSIGSASTIVVGAGVLEDITSREEQGDYMGFFHAGQMLPLAIGPILGGVFTDTISWRSIFWFLVIYSGVFLVFLSLLLPETLCSLVGNSSIPATGISKYSPMFFQPQQPQDSHQDPAQPFRASLLLSSLSPFVKPCGKWPSPLTLLFLNKATISNDTQLGLTYIANGVGCMISAASTGKLLDTDYQRIKNNYVGPLESFPLERAPLRTAWIWASMQSASLLIFGWTLDKKVHISVPIISTILVGWTTTSIQCVVFTFLVDVYPEQAATAAAALNLIRCLLGGGGAAALFPIIQAIGVGWTFTLLTGIAFLGLGFLGVQFIYGPGWRGIGQKGGYSGVDETVRGN</sequence>
<dbReference type="Proteomes" id="UP000091918">
    <property type="component" value="Unassembled WGS sequence"/>
</dbReference>
<evidence type="ECO:0000256" key="2">
    <source>
        <dbReference type="ARBA" id="ARBA00022448"/>
    </source>
</evidence>
<keyword evidence="3 6" id="KW-0812">Transmembrane</keyword>
<dbReference type="GO" id="GO:0022857">
    <property type="term" value="F:transmembrane transporter activity"/>
    <property type="evidence" value="ECO:0007669"/>
    <property type="project" value="InterPro"/>
</dbReference>
<protein>
    <recommendedName>
        <fullName evidence="9">Major facilitator superfamily (MFS) profile domain-containing protein</fullName>
    </recommendedName>
</protein>
<dbReference type="PANTHER" id="PTHR23502">
    <property type="entry name" value="MAJOR FACILITATOR SUPERFAMILY"/>
    <property type="match status" value="1"/>
</dbReference>
<dbReference type="InterPro" id="IPR011701">
    <property type="entry name" value="MFS"/>
</dbReference>
<organism evidence="7 8">
    <name type="scientific">Emergomyces africanus</name>
    <dbReference type="NCBI Taxonomy" id="1955775"/>
    <lineage>
        <taxon>Eukaryota</taxon>
        <taxon>Fungi</taxon>
        <taxon>Dikarya</taxon>
        <taxon>Ascomycota</taxon>
        <taxon>Pezizomycotina</taxon>
        <taxon>Eurotiomycetes</taxon>
        <taxon>Eurotiomycetidae</taxon>
        <taxon>Onygenales</taxon>
        <taxon>Ajellomycetaceae</taxon>
        <taxon>Emergomyces</taxon>
    </lineage>
</organism>
<dbReference type="SUPFAM" id="SSF103473">
    <property type="entry name" value="MFS general substrate transporter"/>
    <property type="match status" value="1"/>
</dbReference>
<proteinExistence type="predicted"/>
<feature type="transmembrane region" description="Helical" evidence="6">
    <location>
        <begin position="269"/>
        <end position="287"/>
    </location>
</feature>
<feature type="transmembrane region" description="Helical" evidence="6">
    <location>
        <begin position="27"/>
        <end position="48"/>
    </location>
</feature>
<dbReference type="InterPro" id="IPR036259">
    <property type="entry name" value="MFS_trans_sf"/>
</dbReference>
<dbReference type="PANTHER" id="PTHR23502:SF51">
    <property type="entry name" value="QUINIDINE RESISTANCE PROTEIN 1-RELATED"/>
    <property type="match status" value="1"/>
</dbReference>
<evidence type="ECO:0000313" key="7">
    <source>
        <dbReference type="EMBL" id="OAX82215.1"/>
    </source>
</evidence>
<accession>A0A1B7NZL4</accession>
<keyword evidence="8" id="KW-1185">Reference proteome</keyword>
<gene>
    <name evidence="7" type="ORF">ACJ72_03436</name>
</gene>
<evidence type="ECO:0000256" key="4">
    <source>
        <dbReference type="ARBA" id="ARBA00022989"/>
    </source>
</evidence>
<name>A0A1B7NZL4_9EURO</name>